<dbReference type="AlphaFoldDB" id="G8LCA4"/>
<reference evidence="1 2" key="1">
    <citation type="journal article" date="2011" name="Stand. Genomic Sci.">
        <title>Complete genome of the onion pathogen Enterobacter cloacae EcWSU1.</title>
        <authorList>
            <person name="Humann J.L."/>
            <person name="Wildung M."/>
            <person name="Cheng C.H."/>
            <person name="Lee T."/>
            <person name="Stewart J.E."/>
            <person name="Drew J.C."/>
            <person name="Triplett E.W."/>
            <person name="Main D."/>
            <person name="Schroeder B.K."/>
        </authorList>
    </citation>
    <scope>NUCLEOTIDE SEQUENCE [LARGE SCALE GENOMIC DNA]</scope>
    <source>
        <strain evidence="1 2">EcWSU1</strain>
    </source>
</reference>
<dbReference type="KEGG" id="eec:EcWSU1_02301"/>
<proteinExistence type="predicted"/>
<accession>G8LCA4</accession>
<dbReference type="Proteomes" id="UP000007838">
    <property type="component" value="Chromosome"/>
</dbReference>
<evidence type="ECO:0000313" key="2">
    <source>
        <dbReference type="Proteomes" id="UP000007838"/>
    </source>
</evidence>
<name>G8LCA4_9ENTR</name>
<protein>
    <submittedName>
        <fullName evidence="1">Uncharacterized protein</fullName>
    </submittedName>
</protein>
<dbReference type="eggNOG" id="ENOG5032V2T">
    <property type="taxonomic scope" value="Bacteria"/>
</dbReference>
<organism evidence="1 2">
    <name type="scientific">Enterobacter ludwigii</name>
    <dbReference type="NCBI Taxonomy" id="299767"/>
    <lineage>
        <taxon>Bacteria</taxon>
        <taxon>Pseudomonadati</taxon>
        <taxon>Pseudomonadota</taxon>
        <taxon>Gammaproteobacteria</taxon>
        <taxon>Enterobacterales</taxon>
        <taxon>Enterobacteriaceae</taxon>
        <taxon>Enterobacter</taxon>
        <taxon>Enterobacter cloacae complex</taxon>
    </lineage>
</organism>
<evidence type="ECO:0000313" key="1">
    <source>
        <dbReference type="EMBL" id="AEW73736.1"/>
    </source>
</evidence>
<sequence length="139" mass="15495">MPNSTVIKWLHRALTAALLVFVGFQYFANQPPDDDLYSQQQITPEVYLYVTKYKGGGATVSDVYRYYLDTKLQGNLLKHLKKRSPFMVADTGDAKISGYGSHVNVNLTGRVYSFTNSDLFYAGNVAIMPIISLNATGTR</sequence>
<dbReference type="RefSeq" id="WP_014170170.1">
    <property type="nucleotide sequence ID" value="NC_016514.1"/>
</dbReference>
<gene>
    <name evidence="1" type="ORF">EcWSU1_02301</name>
</gene>
<dbReference type="EMBL" id="CP002886">
    <property type="protein sequence ID" value="AEW73736.1"/>
    <property type="molecule type" value="Genomic_DNA"/>
</dbReference>
<dbReference type="HOGENOM" id="CLU_151975_0_0_6"/>